<dbReference type="RefSeq" id="WP_344972768.1">
    <property type="nucleotide sequence ID" value="NZ_BAAAVI010000024.1"/>
</dbReference>
<evidence type="ECO:0000313" key="2">
    <source>
        <dbReference type="Proteomes" id="UP001500831"/>
    </source>
</evidence>
<gene>
    <name evidence="1" type="ORF">GCM10010517_36210</name>
</gene>
<protein>
    <submittedName>
        <fullName evidence="1">Uncharacterized protein</fullName>
    </submittedName>
</protein>
<keyword evidence="2" id="KW-1185">Reference proteome</keyword>
<name>A0ABN3VY53_9ACTN</name>
<accession>A0ABN3VY53</accession>
<sequence length="55" mass="5779">MTDLASILDGLRCAVCGAVDTLWLDLLHGLIECHACGQGALLDPGNDLDDPEGDR</sequence>
<evidence type="ECO:0000313" key="1">
    <source>
        <dbReference type="EMBL" id="GAA2875337.1"/>
    </source>
</evidence>
<dbReference type="EMBL" id="BAAAVI010000024">
    <property type="protein sequence ID" value="GAA2875337.1"/>
    <property type="molecule type" value="Genomic_DNA"/>
</dbReference>
<organism evidence="1 2">
    <name type="scientific">Streptosporangium fragile</name>
    <dbReference type="NCBI Taxonomy" id="46186"/>
    <lineage>
        <taxon>Bacteria</taxon>
        <taxon>Bacillati</taxon>
        <taxon>Actinomycetota</taxon>
        <taxon>Actinomycetes</taxon>
        <taxon>Streptosporangiales</taxon>
        <taxon>Streptosporangiaceae</taxon>
        <taxon>Streptosporangium</taxon>
    </lineage>
</organism>
<dbReference type="Proteomes" id="UP001500831">
    <property type="component" value="Unassembled WGS sequence"/>
</dbReference>
<proteinExistence type="predicted"/>
<comment type="caution">
    <text evidence="1">The sequence shown here is derived from an EMBL/GenBank/DDBJ whole genome shotgun (WGS) entry which is preliminary data.</text>
</comment>
<reference evidence="1 2" key="1">
    <citation type="journal article" date="2019" name="Int. J. Syst. Evol. Microbiol.">
        <title>The Global Catalogue of Microorganisms (GCM) 10K type strain sequencing project: providing services to taxonomists for standard genome sequencing and annotation.</title>
        <authorList>
            <consortium name="The Broad Institute Genomics Platform"/>
            <consortium name="The Broad Institute Genome Sequencing Center for Infectious Disease"/>
            <person name="Wu L."/>
            <person name="Ma J."/>
        </authorList>
    </citation>
    <scope>NUCLEOTIDE SEQUENCE [LARGE SCALE GENOMIC DNA]</scope>
    <source>
        <strain evidence="1 2">JCM 6242</strain>
    </source>
</reference>